<dbReference type="Ensembl" id="ENSSVLT00005013578.1">
    <property type="protein sequence ID" value="ENSSVLP00005012262.1"/>
    <property type="gene ID" value="ENSSVLG00005009715.1"/>
</dbReference>
<organism evidence="2 3">
    <name type="scientific">Sciurus vulgaris</name>
    <name type="common">Eurasian red squirrel</name>
    <dbReference type="NCBI Taxonomy" id="55149"/>
    <lineage>
        <taxon>Eukaryota</taxon>
        <taxon>Metazoa</taxon>
        <taxon>Chordata</taxon>
        <taxon>Craniata</taxon>
        <taxon>Vertebrata</taxon>
        <taxon>Euteleostomi</taxon>
        <taxon>Mammalia</taxon>
        <taxon>Eutheria</taxon>
        <taxon>Euarchontoglires</taxon>
        <taxon>Glires</taxon>
        <taxon>Rodentia</taxon>
        <taxon>Sciuromorpha</taxon>
        <taxon>Sciuridae</taxon>
        <taxon>Sciurinae</taxon>
        <taxon>Sciurini</taxon>
        <taxon>Sciurus</taxon>
    </lineage>
</organism>
<sequence length="204" mass="23361">MSHILYLTPQILLPFSPLTSQEFELIRHKAGVSWQNETRWSDSCMTTYEGSYRKKQLDEFTCSRLSFIAGLHEPECKQTLLLKDSANDLPPCQAGTQETTDVRGRFPNITEPLKNSLNIKHRVAHQIWGYGDLPQAPLSYRNSYVRPKKISFETPKLYNHGRKNFPKNLLKQCDSESKVGGSSEDSESDQYRGYGQGRLLSLFN</sequence>
<dbReference type="Pfam" id="PF15849">
    <property type="entry name" value="DUF4722"/>
    <property type="match status" value="1"/>
</dbReference>
<gene>
    <name evidence="2" type="primary">C4orf51</name>
</gene>
<protein>
    <submittedName>
        <fullName evidence="2">Chromosome 4 open reading frame 51</fullName>
    </submittedName>
</protein>
<feature type="region of interest" description="Disordered" evidence="1">
    <location>
        <begin position="174"/>
        <end position="204"/>
    </location>
</feature>
<dbReference type="InterPro" id="IPR031708">
    <property type="entry name" value="DUF4722"/>
</dbReference>
<evidence type="ECO:0000313" key="3">
    <source>
        <dbReference type="Proteomes" id="UP000694564"/>
    </source>
</evidence>
<evidence type="ECO:0000256" key="1">
    <source>
        <dbReference type="SAM" id="MobiDB-lite"/>
    </source>
</evidence>
<accession>A0A8D2CQB7</accession>
<keyword evidence="3" id="KW-1185">Reference proteome</keyword>
<proteinExistence type="predicted"/>
<evidence type="ECO:0000313" key="2">
    <source>
        <dbReference type="Ensembl" id="ENSSVLP00005012262.1"/>
    </source>
</evidence>
<dbReference type="Proteomes" id="UP000694564">
    <property type="component" value="Chromosome 9"/>
</dbReference>
<name>A0A8D2CQB7_SCIVU</name>
<dbReference type="AlphaFoldDB" id="A0A8D2CQB7"/>
<reference evidence="2" key="2">
    <citation type="submission" date="2025-09" db="UniProtKB">
        <authorList>
            <consortium name="Ensembl"/>
        </authorList>
    </citation>
    <scope>IDENTIFICATION</scope>
</reference>
<reference evidence="2" key="1">
    <citation type="submission" date="2025-08" db="UniProtKB">
        <authorList>
            <consortium name="Ensembl"/>
        </authorList>
    </citation>
    <scope>IDENTIFICATION</scope>
</reference>
<dbReference type="GeneTree" id="ENSGT00520000060562"/>